<evidence type="ECO:0000256" key="5">
    <source>
        <dbReference type="ARBA" id="ARBA00023136"/>
    </source>
</evidence>
<dbReference type="Proteomes" id="UP000613740">
    <property type="component" value="Unassembled WGS sequence"/>
</dbReference>
<evidence type="ECO:0000256" key="7">
    <source>
        <dbReference type="SAM" id="Phobius"/>
    </source>
</evidence>
<feature type="transmembrane region" description="Helical" evidence="7">
    <location>
        <begin position="12"/>
        <end position="33"/>
    </location>
</feature>
<evidence type="ECO:0000256" key="4">
    <source>
        <dbReference type="ARBA" id="ARBA00022989"/>
    </source>
</evidence>
<accession>A0A835WHX4</accession>
<feature type="compositionally biased region" description="Basic and acidic residues" evidence="6">
    <location>
        <begin position="120"/>
        <end position="139"/>
    </location>
</feature>
<protein>
    <recommendedName>
        <fullName evidence="8">EamA domain-containing protein</fullName>
    </recommendedName>
</protein>
<dbReference type="InterPro" id="IPR000620">
    <property type="entry name" value="EamA_dom"/>
</dbReference>
<evidence type="ECO:0000256" key="2">
    <source>
        <dbReference type="ARBA" id="ARBA00007635"/>
    </source>
</evidence>
<dbReference type="SUPFAM" id="SSF103481">
    <property type="entry name" value="Multidrug resistance efflux transporter EmrE"/>
    <property type="match status" value="1"/>
</dbReference>
<keyword evidence="10" id="KW-1185">Reference proteome</keyword>
<dbReference type="EMBL" id="JAEHOD010000020">
    <property type="protein sequence ID" value="KAG2447852.1"/>
    <property type="molecule type" value="Genomic_DNA"/>
</dbReference>
<dbReference type="GO" id="GO:0016020">
    <property type="term" value="C:membrane"/>
    <property type="evidence" value="ECO:0007669"/>
    <property type="project" value="UniProtKB-SubCell"/>
</dbReference>
<organism evidence="9 10">
    <name type="scientific">Chlamydomonas schloesseri</name>
    <dbReference type="NCBI Taxonomy" id="2026947"/>
    <lineage>
        <taxon>Eukaryota</taxon>
        <taxon>Viridiplantae</taxon>
        <taxon>Chlorophyta</taxon>
        <taxon>core chlorophytes</taxon>
        <taxon>Chlorophyceae</taxon>
        <taxon>CS clade</taxon>
        <taxon>Chlamydomonadales</taxon>
        <taxon>Chlamydomonadaceae</taxon>
        <taxon>Chlamydomonas</taxon>
    </lineage>
</organism>
<dbReference type="PANTHER" id="PTHR22911">
    <property type="entry name" value="ACYL-MALONYL CONDENSING ENZYME-RELATED"/>
    <property type="match status" value="1"/>
</dbReference>
<dbReference type="PANTHER" id="PTHR22911:SF6">
    <property type="entry name" value="SOLUTE CARRIER FAMILY 35 MEMBER G1"/>
    <property type="match status" value="1"/>
</dbReference>
<reference evidence="9" key="1">
    <citation type="journal article" date="2020" name="bioRxiv">
        <title>Comparative genomics of Chlamydomonas.</title>
        <authorList>
            <person name="Craig R.J."/>
            <person name="Hasan A.R."/>
            <person name="Ness R.W."/>
            <person name="Keightley P.D."/>
        </authorList>
    </citation>
    <scope>NUCLEOTIDE SEQUENCE</scope>
    <source>
        <strain evidence="9">CCAP 11/173</strain>
    </source>
</reference>
<comment type="similarity">
    <text evidence="2">Belongs to the drug/metabolite transporter (DMT) superfamily. Plant drug/metabolite exporter (P-DME) (TC 2.A.7.4) family.</text>
</comment>
<evidence type="ECO:0000256" key="1">
    <source>
        <dbReference type="ARBA" id="ARBA00004141"/>
    </source>
</evidence>
<proteinExistence type="inferred from homology"/>
<feature type="region of interest" description="Disordered" evidence="6">
    <location>
        <begin position="556"/>
        <end position="584"/>
    </location>
</feature>
<evidence type="ECO:0000256" key="6">
    <source>
        <dbReference type="SAM" id="MobiDB-lite"/>
    </source>
</evidence>
<evidence type="ECO:0000256" key="3">
    <source>
        <dbReference type="ARBA" id="ARBA00022692"/>
    </source>
</evidence>
<comment type="subcellular location">
    <subcellularLocation>
        <location evidence="1">Membrane</location>
        <topology evidence="1">Multi-pass membrane protein</topology>
    </subcellularLocation>
</comment>
<dbReference type="OrthoDB" id="552003at2759"/>
<evidence type="ECO:0000313" key="10">
    <source>
        <dbReference type="Proteomes" id="UP000613740"/>
    </source>
</evidence>
<keyword evidence="3 7" id="KW-0812">Transmembrane</keyword>
<keyword evidence="5 7" id="KW-0472">Membrane</keyword>
<feature type="compositionally biased region" description="Polar residues" evidence="6">
    <location>
        <begin position="556"/>
        <end position="577"/>
    </location>
</feature>
<comment type="caution">
    <text evidence="9">The sequence shown here is derived from an EMBL/GenBank/DDBJ whole genome shotgun (WGS) entry which is preliminary data.</text>
</comment>
<feature type="domain" description="EamA" evidence="8">
    <location>
        <begin position="10"/>
        <end position="115"/>
    </location>
</feature>
<feature type="region of interest" description="Disordered" evidence="6">
    <location>
        <begin position="372"/>
        <end position="411"/>
    </location>
</feature>
<dbReference type="AlphaFoldDB" id="A0A835WHX4"/>
<feature type="region of interest" description="Disordered" evidence="6">
    <location>
        <begin position="120"/>
        <end position="146"/>
    </location>
</feature>
<feature type="region of interest" description="Disordered" evidence="6">
    <location>
        <begin position="754"/>
        <end position="784"/>
    </location>
</feature>
<name>A0A835WHX4_9CHLO</name>
<keyword evidence="4 7" id="KW-1133">Transmembrane helix</keyword>
<sequence>MAVGLLKGQQPPLVLTWWHNLVIGTLTALPLAFSVPFPPVAPSGGAWLLVGGIAAMQLVAQFMMSRGFQLESAGRGAAINVLQVLFSFVLDVAVLHTHPSPLSVLGSGLVASGVLRSREKEEEKKVEEKKEEEKKEEAKKKRKGRGQWLDPPLYTALSVVASLGVSVDDVALLGGLRPPQFSVERAGSPDGDAGGETLAPIRVWPGLGGLELFRLQLRALLGADASAPLAAEDIITFVVRVPGKGNYEMSGADALAAAAPSTAASAPGSGVEGVAPHAAVPVAAAPPVTLAGVGMANDDWIDLLCSVADMLDGGADVLSSGRNNHAAAAAAAAAAAVAATVAGAEGEAARGCTVGSSDNDTRPRSLEDLVGYFETGGGNASHQQRQEQEQEEHVRRRRHERTGAHSGGAASAVMHGMQLPPGIHMNEEEDVEVAEELVEGGVWEAPHSRRQQQTDPEPAPTVTVTAVIRRAAPPPHAGAAAPAYPAAAFVAAAASSKPAPMVHNTARRHATAAATAASSLAASAGGASTVLARSVAAPVLSRLAWRGRRSSITTLPRSLAQGRSSCTDLGQQQQPSSVRAPGAATPGGATICGSSSYNALVHCSGNSNRRRSQLNPQNARRLSILGMRALLATRGNGCYSTFSGCCSASGGVCTAGGNAAATGPQLSPGYIGVCDAAGVSDVEYMLLQQLQRWDSLSCGGEWLDEYIYEDGDPCSPAFSIPLPVPPLHQAAREAGSCTHPHALAAAAVMTPAHHLPHSQAQGGVPTHPSAQHPHHHNQDDYEDELREQLESLRVTVSPHARPVTTTTAAAAAPAGLPRLTGAGYIGHMVGLGHGHVSCVVPAMAVDTVATKVVPLTADEQLTMRAPAPPLQRVLGAPNLDGRGHGHGGGAGAAHVHPQTHPLPNPAAATGTTGCRCGRGCGAGACCFASCVDSSRRPMGESTAPPPQLQGPARSLPPARALAATVPPATWSTPLPSLPQVLSAPGTLHMPASAAAAAAASSAAATGMAPDLVWPPPAFRALRIKAVRGESGRRASHLESLSMAAHQHYDYGIGVSHGDGTSGYSRLCRNVSTAPAWWAHGLRRSEQVGVFG</sequence>
<feature type="transmembrane region" description="Helical" evidence="7">
    <location>
        <begin position="45"/>
        <end position="64"/>
    </location>
</feature>
<gene>
    <name evidence="9" type="ORF">HYH02_007308</name>
</gene>
<feature type="compositionally biased region" description="Basic and acidic residues" evidence="6">
    <location>
        <begin position="384"/>
        <end position="394"/>
    </location>
</feature>
<evidence type="ECO:0000313" key="9">
    <source>
        <dbReference type="EMBL" id="KAG2447852.1"/>
    </source>
</evidence>
<dbReference type="Pfam" id="PF00892">
    <property type="entry name" value="EamA"/>
    <property type="match status" value="1"/>
</dbReference>
<evidence type="ECO:0000259" key="8">
    <source>
        <dbReference type="Pfam" id="PF00892"/>
    </source>
</evidence>
<dbReference type="InterPro" id="IPR037185">
    <property type="entry name" value="EmrE-like"/>
</dbReference>